<dbReference type="EMBL" id="BQFK01000004">
    <property type="protein sequence ID" value="GJJ43353.1"/>
    <property type="molecule type" value="Genomic_DNA"/>
</dbReference>
<reference evidence="2 3" key="1">
    <citation type="submission" date="2018-06" db="EMBL/GenBank/DDBJ databases">
        <authorList>
            <consortium name="Pathogen Informatics"/>
            <person name="Doyle S."/>
        </authorList>
    </citation>
    <scope>NUCLEOTIDE SEQUENCE [LARGE SCALE GENOMIC DNA]</scope>
    <source>
        <strain evidence="2 3">NCTC7908</strain>
    </source>
</reference>
<sequence length="68" mass="7360">MQSSYLFVVSAAELRKLSNAEAVALGFKCETGMWVLGPGKKWGRAVGWIMKVILGSVRVCEETGKRAG</sequence>
<proteinExistence type="predicted"/>
<gene>
    <name evidence="1" type="ORF">CULCOIPH005_15420</name>
    <name evidence="2" type="ORF">NCTC7908_02114</name>
</gene>
<dbReference type="Proteomes" id="UP000248741">
    <property type="component" value="Chromosome 1"/>
</dbReference>
<evidence type="ECO:0000313" key="3">
    <source>
        <dbReference type="Proteomes" id="UP000248741"/>
    </source>
</evidence>
<protein>
    <submittedName>
        <fullName evidence="1">Uncharacterized protein</fullName>
    </submittedName>
</protein>
<organism evidence="1 4">
    <name type="scientific">Corynebacterium ulcerans</name>
    <dbReference type="NCBI Taxonomy" id="65058"/>
    <lineage>
        <taxon>Bacteria</taxon>
        <taxon>Bacillati</taxon>
        <taxon>Actinomycetota</taxon>
        <taxon>Actinomycetes</taxon>
        <taxon>Mycobacteriales</taxon>
        <taxon>Corynebacteriaceae</taxon>
        <taxon>Corynebacterium</taxon>
    </lineage>
</organism>
<accession>A0ABD0BH16</accession>
<dbReference type="AlphaFoldDB" id="A0ABD0BH16"/>
<evidence type="ECO:0000313" key="4">
    <source>
        <dbReference type="Proteomes" id="UP001205910"/>
    </source>
</evidence>
<evidence type="ECO:0000313" key="1">
    <source>
        <dbReference type="EMBL" id="GJJ43353.1"/>
    </source>
</evidence>
<name>A0ABD0BH16_CORUL</name>
<dbReference type="EMBL" id="LS483400">
    <property type="protein sequence ID" value="SQG53197.1"/>
    <property type="molecule type" value="Genomic_DNA"/>
</dbReference>
<reference evidence="1 4" key="2">
    <citation type="submission" date="2021-11" db="EMBL/GenBank/DDBJ databases">
        <title>Whole genome sequences of diphtheriae toxin producing Corynebacterium ulcerans isolates from cats in Osaka, Japan.</title>
        <authorList>
            <person name="Umeda K."/>
            <person name="Hirai Y."/>
        </authorList>
    </citation>
    <scope>NUCLEOTIDE SEQUENCE [LARGE SCALE GENOMIC DNA]</scope>
    <source>
        <strain evidence="1 4">12109B-1</strain>
    </source>
</reference>
<evidence type="ECO:0000313" key="2">
    <source>
        <dbReference type="EMBL" id="SQG53197.1"/>
    </source>
</evidence>
<dbReference type="Proteomes" id="UP001205910">
    <property type="component" value="Unassembled WGS sequence"/>
</dbReference>